<evidence type="ECO:0000256" key="11">
    <source>
        <dbReference type="ARBA" id="ARBA00045591"/>
    </source>
</evidence>
<evidence type="ECO:0000256" key="4">
    <source>
        <dbReference type="ARBA" id="ARBA00022449"/>
    </source>
</evidence>
<evidence type="ECO:0000256" key="5">
    <source>
        <dbReference type="ARBA" id="ARBA00022475"/>
    </source>
</evidence>
<feature type="transmembrane region" description="Helical" evidence="13">
    <location>
        <begin position="1173"/>
        <end position="1194"/>
    </location>
</feature>
<accession>A0AAD7SIV4</accession>
<keyword evidence="10 13" id="KW-0472">Membrane</keyword>
<evidence type="ECO:0000256" key="10">
    <source>
        <dbReference type="ARBA" id="ARBA00023136"/>
    </source>
</evidence>
<feature type="compositionally biased region" description="Basic and acidic residues" evidence="14">
    <location>
        <begin position="398"/>
        <end position="413"/>
    </location>
</feature>
<dbReference type="FunFam" id="3.40.930.10:FF:000004">
    <property type="entry name" value="Anion exchange protein"/>
    <property type="match status" value="1"/>
</dbReference>
<dbReference type="InterPro" id="IPR011531">
    <property type="entry name" value="HCO3_transpt-like_TM_dom"/>
</dbReference>
<dbReference type="PRINTS" id="PR00165">
    <property type="entry name" value="ANIONEXCHNGR"/>
</dbReference>
<dbReference type="GO" id="GO:0005886">
    <property type="term" value="C:plasma membrane"/>
    <property type="evidence" value="ECO:0007669"/>
    <property type="project" value="UniProtKB-SubCell"/>
</dbReference>
<comment type="subcellular location">
    <subcellularLocation>
        <location evidence="1">Cell membrane</location>
        <topology evidence="1">Multi-pass membrane protein</topology>
    </subcellularLocation>
    <subcellularLocation>
        <location evidence="13">Membrane</location>
        <topology evidence="13">Multi-pass membrane protein</topology>
    </subcellularLocation>
</comment>
<feature type="domain" description="Band 3 cytoplasmic" evidence="16">
    <location>
        <begin position="507"/>
        <end position="816"/>
    </location>
</feature>
<dbReference type="Pfam" id="PF07565">
    <property type="entry name" value="Band_3_cyto"/>
    <property type="match status" value="1"/>
</dbReference>
<feature type="region of interest" description="Disordered" evidence="14">
    <location>
        <begin position="454"/>
        <end position="501"/>
    </location>
</feature>
<evidence type="ECO:0000256" key="9">
    <source>
        <dbReference type="ARBA" id="ARBA00023065"/>
    </source>
</evidence>
<feature type="region of interest" description="Disordered" evidence="14">
    <location>
        <begin position="676"/>
        <end position="695"/>
    </location>
</feature>
<feature type="transmembrane region" description="Helical" evidence="13">
    <location>
        <begin position="1023"/>
        <end position="1041"/>
    </location>
</feature>
<dbReference type="Gene3D" id="3.40.930.10">
    <property type="entry name" value="Mannitol-specific EII, Chain A"/>
    <property type="match status" value="1"/>
</dbReference>
<dbReference type="GO" id="GO:0005452">
    <property type="term" value="F:solute:inorganic anion antiporter activity"/>
    <property type="evidence" value="ECO:0007669"/>
    <property type="project" value="InterPro"/>
</dbReference>
<keyword evidence="3 13" id="KW-0813">Transport</keyword>
<dbReference type="PROSITE" id="PS00220">
    <property type="entry name" value="ANION_EXCHANGER_2"/>
    <property type="match status" value="1"/>
</dbReference>
<dbReference type="InterPro" id="IPR003020">
    <property type="entry name" value="HCO3_transpt_euk"/>
</dbReference>
<feature type="region of interest" description="Disordered" evidence="14">
    <location>
        <begin position="179"/>
        <end position="238"/>
    </location>
</feature>
<proteinExistence type="inferred from homology"/>
<name>A0AAD7SIV4_9TELE</name>
<keyword evidence="8 13" id="KW-1133">Transmembrane helix</keyword>
<dbReference type="InterPro" id="IPR016152">
    <property type="entry name" value="PTrfase/Anion_transptr"/>
</dbReference>
<dbReference type="InterPro" id="IPR018241">
    <property type="entry name" value="Anion_exchange_CS"/>
</dbReference>
<dbReference type="SUPFAM" id="SSF55804">
    <property type="entry name" value="Phoshotransferase/anion transport protein"/>
    <property type="match status" value="1"/>
</dbReference>
<evidence type="ECO:0000256" key="14">
    <source>
        <dbReference type="SAM" id="MobiDB-lite"/>
    </source>
</evidence>
<keyword evidence="5" id="KW-1003">Cell membrane</keyword>
<evidence type="ECO:0000256" key="13">
    <source>
        <dbReference type="RuleBase" id="RU362035"/>
    </source>
</evidence>
<feature type="region of interest" description="Disordered" evidence="14">
    <location>
        <begin position="381"/>
        <end position="421"/>
    </location>
</feature>
<feature type="compositionally biased region" description="Basic and acidic residues" evidence="14">
    <location>
        <begin position="676"/>
        <end position="688"/>
    </location>
</feature>
<evidence type="ECO:0000256" key="7">
    <source>
        <dbReference type="ARBA" id="ARBA00022692"/>
    </source>
</evidence>
<protein>
    <recommendedName>
        <fullName evidence="13">Anion exchange protein</fullName>
    </recommendedName>
</protein>
<dbReference type="GO" id="GO:0015701">
    <property type="term" value="P:bicarbonate transport"/>
    <property type="evidence" value="ECO:0007669"/>
    <property type="project" value="TreeGrafter"/>
</dbReference>
<dbReference type="GO" id="GO:0051453">
    <property type="term" value="P:regulation of intracellular pH"/>
    <property type="evidence" value="ECO:0007669"/>
    <property type="project" value="TreeGrafter"/>
</dbReference>
<gene>
    <name evidence="17" type="ORF">AAFF_G00352130</name>
</gene>
<keyword evidence="6" id="KW-0039">Anion exchange</keyword>
<evidence type="ECO:0000256" key="3">
    <source>
        <dbReference type="ARBA" id="ARBA00022448"/>
    </source>
</evidence>
<comment type="catalytic activity">
    <reaction evidence="12">
        <text>hydrogencarbonate(in) + chloride(out) = hydrogencarbonate(out) + chloride(in)</text>
        <dbReference type="Rhea" id="RHEA:72363"/>
        <dbReference type="ChEBI" id="CHEBI:17544"/>
        <dbReference type="ChEBI" id="CHEBI:17996"/>
    </reaction>
</comment>
<feature type="transmembrane region" description="Helical" evidence="13">
    <location>
        <begin position="1122"/>
        <end position="1139"/>
    </location>
</feature>
<comment type="similarity">
    <text evidence="2 13">Belongs to the anion exchanger (TC 2.A.31) family.</text>
</comment>
<dbReference type="Gene3D" id="1.10.287.570">
    <property type="entry name" value="Helical hairpin bin"/>
    <property type="match status" value="1"/>
</dbReference>
<dbReference type="InterPro" id="IPR013769">
    <property type="entry name" value="Band3_cytoplasmic_dom"/>
</dbReference>
<dbReference type="PRINTS" id="PR01231">
    <property type="entry name" value="HCO3TRNSPORT"/>
</dbReference>
<evidence type="ECO:0000259" key="16">
    <source>
        <dbReference type="Pfam" id="PF07565"/>
    </source>
</evidence>
<evidence type="ECO:0000313" key="18">
    <source>
        <dbReference type="Proteomes" id="UP001221898"/>
    </source>
</evidence>
<evidence type="ECO:0000256" key="8">
    <source>
        <dbReference type="ARBA" id="ARBA00022989"/>
    </source>
</evidence>
<feature type="transmembrane region" description="Helical" evidence="13">
    <location>
        <begin position="1084"/>
        <end position="1102"/>
    </location>
</feature>
<feature type="region of interest" description="Disordered" evidence="14">
    <location>
        <begin position="155"/>
        <end position="174"/>
    </location>
</feature>
<feature type="compositionally biased region" description="Basic residues" evidence="14">
    <location>
        <begin position="470"/>
        <end position="479"/>
    </location>
</feature>
<keyword evidence="9 13" id="KW-0406">Ion transport</keyword>
<feature type="transmembrane region" description="Helical" evidence="13">
    <location>
        <begin position="906"/>
        <end position="928"/>
    </location>
</feature>
<dbReference type="PANTHER" id="PTHR11453">
    <property type="entry name" value="ANION EXCHANGE PROTEIN"/>
    <property type="match status" value="1"/>
</dbReference>
<sequence length="1424" mass="159945">MRASLLGKRQLGGSELSLWSITAATLADCTAFRLIPLGLLFKRTGYAILQVDWKSNREREGLIPDRVPPLLPSRVPMATGGHPPETDVLINLHQVLAEEEKGSTDGQEEEDWEKALSVERFGDIISESTSSSAEKMGRCYNEKDFEYHRHTFHHTHHPLSTHLPPTLRFRKRVLNIDRRRKKKRKKKKTSMPPSEVTPTIHEVDEEEAETETEGQGQAATPTEQADDKPKFSLGSEDDLGAPLRFASVQMENESLPTREEAAPSNVELEEKEQVQQEETLSSPPEPPSVITRGWFRRKPLHRVTGTQRASYDLRERVCIGSMTALETAVYQKVPTDEAEAQMLASADLDDMKNQLIFSGSCRSDLGISALRANFEWGAASAPADEMTGNKDAQAPHGDPGREPHADGAAKGKDEEEEEDSVLGGFSVEGFEDLEEFVLDFEDYDLLETIHSHLGSSPEHTRHRFEDNPGVRRHLVKKSSRNQVTRTSNSSPPTSSIKKRRKSDKKVHEVFVELNELLVDKNQDMRWKETARWIKFEEDVEEDTDRWGKPHVASLSFRSLLELRRTITHGAILLDLEQNTLPGIAHLVVETMIISDQIKAEDRANVLRALLLKHSSRQPLVQLGPQEHSVLHPNDEKEGFFPRNHSVSSLSSFHRSHNHMPDTALPLVSEDHVDHRETKAQDHDKEKALHPLPTEGHPAARSLKLLSKIPKDAEATVVLVGCVEFLEQPAMAFVRLSEAVLLESVLEVPVPVRFMFVLLGPTQSNMDYHEIGRSISTLMSDKNFHEVAYFADDRQDLLNGINEFLDCSIVIPPSDVEGKDLLKTLASFQKQMLRKRKERDNKKGMSSVLGAESESKDVSLDELQEEELEVDPMKRSGIPFGGLIHDIRRRYPHYVSDIKDAMDSQCIAAVIFIYFAALSPTITFGGLLGEKTQGMMGVSELIVSTATLGVLFSLLAGQPLLIIGFSGPLLVFEEAFYKFCQVQGFEYLTGRVWIGFWLILIVLVIVAAEGSFMVRFISPFTQEIFAFLISLIFIYETFSKLIKVFNEHPLLKSYPPQISQPAMGYVNLSQGDNPSEGKVLNQPNTALLSLVLMLGTFFVAFFLRKFRNSRFLGGKARRVIGDFGIPISILFSVIVDYSLPDTYTQKLNVPSGFSVTSPDKRGWFISPLGDKQPFPLWMMGASVVPALLVFILIFMETQITSLIVCKKERRLVKGSGFHLDLLLIVLLGAICPLFGLPWLTAATVRSVTHVNALTVMSKATAPGEKPMIQEVKEQRVTGMLVAMLVGMSIVMTDVLRTIPLAVLFGIFLYMGVTSLTGIQLYERIMLMVTPAKHHPDHIYVTKVKTWRMNLFTIIQLMCIVLLWVVKSTVASLAFPFILIMTVPLRRLILTRIFEERELKALDSEEDSPNFDEGGRDEYNELHMNV</sequence>
<dbReference type="NCBIfam" id="TIGR00834">
    <property type="entry name" value="ae"/>
    <property type="match status" value="1"/>
</dbReference>
<evidence type="ECO:0000256" key="6">
    <source>
        <dbReference type="ARBA" id="ARBA00022681"/>
    </source>
</evidence>
<feature type="compositionally biased region" description="Basic residues" evidence="14">
    <location>
        <begin position="179"/>
        <end position="189"/>
    </location>
</feature>
<evidence type="ECO:0000256" key="12">
    <source>
        <dbReference type="ARBA" id="ARBA00049347"/>
    </source>
</evidence>
<dbReference type="InterPro" id="IPR001717">
    <property type="entry name" value="Anion_exchange"/>
</dbReference>
<dbReference type="Proteomes" id="UP001221898">
    <property type="component" value="Unassembled WGS sequence"/>
</dbReference>
<keyword evidence="4" id="KW-0050">Antiport</keyword>
<organism evidence="17 18">
    <name type="scientific">Aldrovandia affinis</name>
    <dbReference type="NCBI Taxonomy" id="143900"/>
    <lineage>
        <taxon>Eukaryota</taxon>
        <taxon>Metazoa</taxon>
        <taxon>Chordata</taxon>
        <taxon>Craniata</taxon>
        <taxon>Vertebrata</taxon>
        <taxon>Euteleostomi</taxon>
        <taxon>Actinopterygii</taxon>
        <taxon>Neopterygii</taxon>
        <taxon>Teleostei</taxon>
        <taxon>Notacanthiformes</taxon>
        <taxon>Halosauridae</taxon>
        <taxon>Aldrovandia</taxon>
    </lineage>
</organism>
<feature type="transmembrane region" description="Helical" evidence="13">
    <location>
        <begin position="991"/>
        <end position="1011"/>
    </location>
</feature>
<evidence type="ECO:0000256" key="1">
    <source>
        <dbReference type="ARBA" id="ARBA00004651"/>
    </source>
</evidence>
<feature type="transmembrane region" description="Helical" evidence="13">
    <location>
        <begin position="940"/>
        <end position="971"/>
    </location>
</feature>
<evidence type="ECO:0000313" key="17">
    <source>
        <dbReference type="EMBL" id="KAJ8403441.1"/>
    </source>
</evidence>
<evidence type="ECO:0000259" key="15">
    <source>
        <dbReference type="Pfam" id="PF00955"/>
    </source>
</evidence>
<feature type="transmembrane region" description="Helical" evidence="13">
    <location>
        <begin position="1301"/>
        <end position="1320"/>
    </location>
</feature>
<dbReference type="FunFam" id="1.10.287.570:FF:000001">
    <property type="entry name" value="Anion exchange protein"/>
    <property type="match status" value="1"/>
</dbReference>
<feature type="domain" description="Bicarbonate transporter-like transmembrane" evidence="15">
    <location>
        <begin position="878"/>
        <end position="1051"/>
    </location>
</feature>
<dbReference type="PANTHER" id="PTHR11453:SF15">
    <property type="entry name" value="ANION EXCHANGE PROTEIN 3"/>
    <property type="match status" value="1"/>
</dbReference>
<evidence type="ECO:0000256" key="2">
    <source>
        <dbReference type="ARBA" id="ARBA00010993"/>
    </source>
</evidence>
<keyword evidence="7 13" id="KW-0812">Transmembrane</keyword>
<feature type="region of interest" description="Disordered" evidence="14">
    <location>
        <begin position="835"/>
        <end position="859"/>
    </location>
</feature>
<feature type="compositionally biased region" description="Acidic residues" evidence="14">
    <location>
        <begin position="203"/>
        <end position="212"/>
    </location>
</feature>
<comment type="caution">
    <text evidence="17">The sequence shown here is derived from an EMBL/GenBank/DDBJ whole genome shotgun (WGS) entry which is preliminary data.</text>
</comment>
<feature type="compositionally biased region" description="Low complexity" evidence="14">
    <location>
        <begin position="486"/>
        <end position="495"/>
    </location>
</feature>
<feature type="region of interest" description="Disordered" evidence="14">
    <location>
        <begin position="251"/>
        <end position="291"/>
    </location>
</feature>
<reference evidence="17" key="1">
    <citation type="journal article" date="2023" name="Science">
        <title>Genome structures resolve the early diversification of teleost fishes.</title>
        <authorList>
            <person name="Parey E."/>
            <person name="Louis A."/>
            <person name="Montfort J."/>
            <person name="Bouchez O."/>
            <person name="Roques C."/>
            <person name="Iampietro C."/>
            <person name="Lluch J."/>
            <person name="Castinel A."/>
            <person name="Donnadieu C."/>
            <person name="Desvignes T."/>
            <person name="Floi Bucao C."/>
            <person name="Jouanno E."/>
            <person name="Wen M."/>
            <person name="Mejri S."/>
            <person name="Dirks R."/>
            <person name="Jansen H."/>
            <person name="Henkel C."/>
            <person name="Chen W.J."/>
            <person name="Zahm M."/>
            <person name="Cabau C."/>
            <person name="Klopp C."/>
            <person name="Thompson A.W."/>
            <person name="Robinson-Rechavi M."/>
            <person name="Braasch I."/>
            <person name="Lecointre G."/>
            <person name="Bobe J."/>
            <person name="Postlethwait J.H."/>
            <person name="Berthelot C."/>
            <person name="Roest Crollius H."/>
            <person name="Guiguen Y."/>
        </authorList>
    </citation>
    <scope>NUCLEOTIDE SEQUENCE</scope>
    <source>
        <strain evidence="17">NC1722</strain>
    </source>
</reference>
<comment type="function">
    <text evidence="11">Sodium-independent anion exchanger which mediates the electroneutral exchange of chloride for bicarbonate ions across the cell membrane. May be involved in the regulation of intracellular pH, and the modulation of cardiac action potential.</text>
</comment>
<feature type="transmembrane region" description="Helical" evidence="13">
    <location>
        <begin position="1352"/>
        <end position="1381"/>
    </location>
</feature>
<feature type="domain" description="Bicarbonate transporter-like transmembrane" evidence="15">
    <location>
        <begin position="1078"/>
        <end position="1404"/>
    </location>
</feature>
<feature type="transmembrane region" description="Helical" evidence="13">
    <location>
        <begin position="1215"/>
        <end position="1238"/>
    </location>
</feature>
<dbReference type="EMBL" id="JAINUG010000058">
    <property type="protein sequence ID" value="KAJ8403441.1"/>
    <property type="molecule type" value="Genomic_DNA"/>
</dbReference>
<dbReference type="GO" id="GO:0008509">
    <property type="term" value="F:monoatomic anion transmembrane transporter activity"/>
    <property type="evidence" value="ECO:0007669"/>
    <property type="project" value="InterPro"/>
</dbReference>
<dbReference type="Pfam" id="PF00955">
    <property type="entry name" value="HCO3_cotransp"/>
    <property type="match status" value="2"/>
</dbReference>
<keyword evidence="18" id="KW-1185">Reference proteome</keyword>